<dbReference type="Gene3D" id="3.20.20.100">
    <property type="entry name" value="NADP-dependent oxidoreductase domain"/>
    <property type="match status" value="1"/>
</dbReference>
<dbReference type="AlphaFoldDB" id="A0A8J3I1U7"/>
<accession>A0A8J3I1U7</accession>
<sequence>MKQIFLKKTGVNVSALCLGCMFFGTPIPEETAYQLADHYFEAGGRLFDTANN</sequence>
<dbReference type="InterPro" id="IPR036812">
    <property type="entry name" value="NAD(P)_OxRdtase_dom_sf"/>
</dbReference>
<evidence type="ECO:0000313" key="2">
    <source>
        <dbReference type="EMBL" id="GHO46051.1"/>
    </source>
</evidence>
<dbReference type="InterPro" id="IPR023210">
    <property type="entry name" value="NADP_OxRdtase_dom"/>
</dbReference>
<dbReference type="Pfam" id="PF00248">
    <property type="entry name" value="Aldo_ket_red"/>
    <property type="match status" value="1"/>
</dbReference>
<evidence type="ECO:0000313" key="3">
    <source>
        <dbReference type="Proteomes" id="UP000612362"/>
    </source>
</evidence>
<proteinExistence type="predicted"/>
<evidence type="ECO:0000259" key="1">
    <source>
        <dbReference type="Pfam" id="PF00248"/>
    </source>
</evidence>
<organism evidence="2 3">
    <name type="scientific">Ktedonospora formicarum</name>
    <dbReference type="NCBI Taxonomy" id="2778364"/>
    <lineage>
        <taxon>Bacteria</taxon>
        <taxon>Bacillati</taxon>
        <taxon>Chloroflexota</taxon>
        <taxon>Ktedonobacteria</taxon>
        <taxon>Ktedonobacterales</taxon>
        <taxon>Ktedonobacteraceae</taxon>
        <taxon>Ktedonospora</taxon>
    </lineage>
</organism>
<gene>
    <name evidence="2" type="ORF">KSX_42140</name>
</gene>
<dbReference type="SUPFAM" id="SSF51430">
    <property type="entry name" value="NAD(P)-linked oxidoreductase"/>
    <property type="match status" value="1"/>
</dbReference>
<comment type="caution">
    <text evidence="2">The sequence shown here is derived from an EMBL/GenBank/DDBJ whole genome shotgun (WGS) entry which is preliminary data.</text>
</comment>
<keyword evidence="3" id="KW-1185">Reference proteome</keyword>
<reference evidence="2" key="1">
    <citation type="submission" date="2020-10" db="EMBL/GenBank/DDBJ databases">
        <title>Taxonomic study of unclassified bacteria belonging to the class Ktedonobacteria.</title>
        <authorList>
            <person name="Yabe S."/>
            <person name="Wang C.M."/>
            <person name="Zheng Y."/>
            <person name="Sakai Y."/>
            <person name="Cavaletti L."/>
            <person name="Monciardini P."/>
            <person name="Donadio S."/>
        </authorList>
    </citation>
    <scope>NUCLEOTIDE SEQUENCE</scope>
    <source>
        <strain evidence="2">SOSP1-1</strain>
    </source>
</reference>
<protein>
    <recommendedName>
        <fullName evidence="1">NADP-dependent oxidoreductase domain-containing protein</fullName>
    </recommendedName>
</protein>
<name>A0A8J3I1U7_9CHLR</name>
<dbReference type="EMBL" id="BNJF01000002">
    <property type="protein sequence ID" value="GHO46051.1"/>
    <property type="molecule type" value="Genomic_DNA"/>
</dbReference>
<dbReference type="Proteomes" id="UP000612362">
    <property type="component" value="Unassembled WGS sequence"/>
</dbReference>
<feature type="domain" description="NADP-dependent oxidoreductase" evidence="1">
    <location>
        <begin position="16"/>
        <end position="51"/>
    </location>
</feature>
<dbReference type="RefSeq" id="WP_220195454.1">
    <property type="nucleotide sequence ID" value="NZ_BNJF01000002.1"/>
</dbReference>